<evidence type="ECO:0000313" key="4">
    <source>
        <dbReference type="Proteomes" id="UP001320178"/>
    </source>
</evidence>
<protein>
    <recommendedName>
        <fullName evidence="5">Lipoprotein</fullName>
    </recommendedName>
</protein>
<dbReference type="Proteomes" id="UP001320178">
    <property type="component" value="Unassembled WGS sequence"/>
</dbReference>
<sequence length="48" mass="5650">MSTNRIAFRYVRRFAVTVFAVTVKGCVRRSVYRHDAPVCSMQPGRRRF</sequence>
<dbReference type="EMBL" id="JABFTS010000003">
    <property type="protein sequence ID" value="MCE8051547.1"/>
    <property type="molecule type" value="Genomic_DNA"/>
</dbReference>
<reference evidence="2" key="1">
    <citation type="submission" date="2020-05" db="EMBL/GenBank/DDBJ databases">
        <authorList>
            <person name="Wang L."/>
            <person name="Shao Z."/>
        </authorList>
    </citation>
    <scope>NUCLEOTIDE SEQUENCE</scope>
    <source>
        <strain evidence="1">MCCC 1A05748</strain>
        <strain evidence="2">MCCC 1A05776</strain>
    </source>
</reference>
<evidence type="ECO:0000313" key="1">
    <source>
        <dbReference type="EMBL" id="MCE8045909.1"/>
    </source>
</evidence>
<organism evidence="2 4">
    <name type="scientific">Billgrantia desiderata</name>
    <dbReference type="NCBI Taxonomy" id="52021"/>
    <lineage>
        <taxon>Bacteria</taxon>
        <taxon>Pseudomonadati</taxon>
        <taxon>Pseudomonadota</taxon>
        <taxon>Gammaproteobacteria</taxon>
        <taxon>Oceanospirillales</taxon>
        <taxon>Halomonadaceae</taxon>
        <taxon>Billgrantia</taxon>
    </lineage>
</organism>
<name>A0AAW4YSA3_9GAMM</name>
<reference evidence="2 3" key="2">
    <citation type="journal article" date="2021" name="Front. Microbiol.">
        <title>Aerobic Denitrification and Heterotrophic Sulfur Oxidation in the Genus Halomonas Revealed by Six Novel Species Characterizations and Genome-Based Analysis.</title>
        <authorList>
            <person name="Wang L."/>
            <person name="Shao Z."/>
        </authorList>
    </citation>
    <scope>NUCLEOTIDE SEQUENCE</scope>
    <source>
        <strain evidence="1 3">MCCC 1A05748</strain>
        <strain evidence="2">MCCC 1A05776</strain>
    </source>
</reference>
<dbReference type="AlphaFoldDB" id="A0AAW4YSA3"/>
<evidence type="ECO:0008006" key="5">
    <source>
        <dbReference type="Google" id="ProtNLM"/>
    </source>
</evidence>
<accession>A0AAW4YSA3</accession>
<gene>
    <name evidence="1" type="ORF">HOP60_04090</name>
    <name evidence="2" type="ORF">HOP61_09605</name>
</gene>
<comment type="caution">
    <text evidence="2">The sequence shown here is derived from an EMBL/GenBank/DDBJ whole genome shotgun (WGS) entry which is preliminary data.</text>
</comment>
<evidence type="ECO:0000313" key="2">
    <source>
        <dbReference type="EMBL" id="MCE8051547.1"/>
    </source>
</evidence>
<dbReference type="EMBL" id="JABFTQ010000002">
    <property type="protein sequence ID" value="MCE8045909.1"/>
    <property type="molecule type" value="Genomic_DNA"/>
</dbReference>
<dbReference type="Proteomes" id="UP001320154">
    <property type="component" value="Unassembled WGS sequence"/>
</dbReference>
<evidence type="ECO:0000313" key="3">
    <source>
        <dbReference type="Proteomes" id="UP001320154"/>
    </source>
</evidence>
<proteinExistence type="predicted"/>
<dbReference type="RefSeq" id="WP_191222697.1">
    <property type="nucleotide sequence ID" value="NZ_JAAQTN010000001.1"/>
</dbReference>
<keyword evidence="3" id="KW-1185">Reference proteome</keyword>